<dbReference type="KEGG" id="saq:Sare_3097"/>
<dbReference type="HOGENOM" id="CLU_492510_0_0_11"/>
<feature type="signal peptide" evidence="1">
    <location>
        <begin position="1"/>
        <end position="30"/>
    </location>
</feature>
<dbReference type="InterPro" id="IPR058502">
    <property type="entry name" value="PLL-like_beta-prop"/>
</dbReference>
<feature type="domain" description="PLL-like beta propeller" evidence="2">
    <location>
        <begin position="216"/>
        <end position="545"/>
    </location>
</feature>
<organism evidence="3">
    <name type="scientific">Salinispora arenicola (strain CNS-205)</name>
    <dbReference type="NCBI Taxonomy" id="391037"/>
    <lineage>
        <taxon>Bacteria</taxon>
        <taxon>Bacillati</taxon>
        <taxon>Actinomycetota</taxon>
        <taxon>Actinomycetes</taxon>
        <taxon>Micromonosporales</taxon>
        <taxon>Micromonosporaceae</taxon>
        <taxon>Salinispora</taxon>
    </lineage>
</organism>
<dbReference type="eggNOG" id="COG0791">
    <property type="taxonomic scope" value="Bacteria"/>
</dbReference>
<keyword evidence="1" id="KW-0732">Signal</keyword>
<gene>
    <name evidence="3" type="ordered locus">Sare_3097</name>
</gene>
<sequence length="547" mass="56360">MKKLLALTKVGAGCALVAMAVVTGVQPASAEPQPAPAVSQLVNYETVACDPTGTTAADAALASQLNAVLTADMRGYMTAYRTSCARMVVAAVKARGLSPRAAVIAVTTVIVETHLRNISEEVDHTSLGLFQQQEWWGSRAERLNATWATNKFISVMHNKYPDDSWMTAPIGEVCQAVQVSDFPDRYQDQADDAQTIVDALWVPTVGAPDAVSRDGVVVSSSGRISVYAVRADGDVWGRSQESPGGSFNAWQRLSTGGGFAGQVAVLRDDRDRVALYARRSGTIFGASQQEVGGSFGVWGPIGTNGAGVTGDPRAVYASEGRIAIYATTSSGNVSGVTQTQAGGGFGSWQQLTSGGGYMGKPAAVVDSQQRVALYVRRNGMVYGASQSQANGSFGTWAARGVDGAGVASDPVAVYGVGGRIAIYVTSTAGNVAGVNQVAAGGEFGAWQVLTSTGGYEGRPAVLVDEQGRVAVYVRRSGAIYGASQPEAGGPFGAWAARGTGSPQLIGDPTAVYGVGDRIALYAAATNDSIGGVSQGEAGGTFGNWIVL</sequence>
<feature type="chain" id="PRO_5002725715" description="PLL-like beta propeller domain-containing protein" evidence="1">
    <location>
        <begin position="31"/>
        <end position="547"/>
    </location>
</feature>
<protein>
    <recommendedName>
        <fullName evidence="2">PLL-like beta propeller domain-containing protein</fullName>
    </recommendedName>
</protein>
<dbReference type="Pfam" id="PF26607">
    <property type="entry name" value="DUF8189"/>
    <property type="match status" value="1"/>
</dbReference>
<dbReference type="STRING" id="391037.Sare_3097"/>
<proteinExistence type="predicted"/>
<accession>A8M886</accession>
<dbReference type="SUPFAM" id="SSF89372">
    <property type="entry name" value="Fucose-specific lectin"/>
    <property type="match status" value="1"/>
</dbReference>
<name>A8M886_SALAI</name>
<dbReference type="EMBL" id="CP000850">
    <property type="protein sequence ID" value="ABV98909.1"/>
    <property type="molecule type" value="Genomic_DNA"/>
</dbReference>
<dbReference type="AlphaFoldDB" id="A8M886"/>
<evidence type="ECO:0000259" key="2">
    <source>
        <dbReference type="Pfam" id="PF26607"/>
    </source>
</evidence>
<evidence type="ECO:0000313" key="3">
    <source>
        <dbReference type="EMBL" id="ABV98909.1"/>
    </source>
</evidence>
<reference evidence="3" key="1">
    <citation type="submission" date="2007-10" db="EMBL/GenBank/DDBJ databases">
        <title>Complete sequence of Salinispora arenicola CNS-205.</title>
        <authorList>
            <consortium name="US DOE Joint Genome Institute"/>
            <person name="Copeland A."/>
            <person name="Lucas S."/>
            <person name="Lapidus A."/>
            <person name="Barry K."/>
            <person name="Glavina del Rio T."/>
            <person name="Dalin E."/>
            <person name="Tice H."/>
            <person name="Pitluck S."/>
            <person name="Foster B."/>
            <person name="Schmutz J."/>
            <person name="Larimer F."/>
            <person name="Land M."/>
            <person name="Hauser L."/>
            <person name="Kyrpides N."/>
            <person name="Ivanova N."/>
            <person name="Jensen P.R."/>
            <person name="Moore B.S."/>
            <person name="Penn K."/>
            <person name="Jenkins C."/>
            <person name="Udwary D."/>
            <person name="Xiang L."/>
            <person name="Gontang E."/>
            <person name="Richardson P."/>
        </authorList>
    </citation>
    <scope>NUCLEOTIDE SEQUENCE [LARGE SCALE GENOMIC DNA]</scope>
    <source>
        <strain evidence="3">CNS-205</strain>
    </source>
</reference>
<evidence type="ECO:0000256" key="1">
    <source>
        <dbReference type="SAM" id="SignalP"/>
    </source>
</evidence>